<dbReference type="Proteomes" id="UP000807342">
    <property type="component" value="Unassembled WGS sequence"/>
</dbReference>
<proteinExistence type="predicted"/>
<gene>
    <name evidence="1" type="ORF">P691DRAFT_808686</name>
</gene>
<reference evidence="1" key="1">
    <citation type="submission" date="2020-11" db="EMBL/GenBank/DDBJ databases">
        <authorList>
            <consortium name="DOE Joint Genome Institute"/>
            <person name="Ahrendt S."/>
            <person name="Riley R."/>
            <person name="Andreopoulos W."/>
            <person name="Labutti K."/>
            <person name="Pangilinan J."/>
            <person name="Ruiz-Duenas F.J."/>
            <person name="Barrasa J.M."/>
            <person name="Sanchez-Garcia M."/>
            <person name="Camarero S."/>
            <person name="Miyauchi S."/>
            <person name="Serrano A."/>
            <person name="Linde D."/>
            <person name="Babiker R."/>
            <person name="Drula E."/>
            <person name="Ayuso-Fernandez I."/>
            <person name="Pacheco R."/>
            <person name="Padilla G."/>
            <person name="Ferreira P."/>
            <person name="Barriuso J."/>
            <person name="Kellner H."/>
            <person name="Castanera R."/>
            <person name="Alfaro M."/>
            <person name="Ramirez L."/>
            <person name="Pisabarro A.G."/>
            <person name="Kuo A."/>
            <person name="Tritt A."/>
            <person name="Lipzen A."/>
            <person name="He G."/>
            <person name="Yan M."/>
            <person name="Ng V."/>
            <person name="Cullen D."/>
            <person name="Martin F."/>
            <person name="Rosso M.-N."/>
            <person name="Henrissat B."/>
            <person name="Hibbett D."/>
            <person name="Martinez A.T."/>
            <person name="Grigoriev I.V."/>
        </authorList>
    </citation>
    <scope>NUCLEOTIDE SEQUENCE</scope>
    <source>
        <strain evidence="1">MF-IS2</strain>
    </source>
</reference>
<dbReference type="EMBL" id="MU151452">
    <property type="protein sequence ID" value="KAF9443626.1"/>
    <property type="molecule type" value="Genomic_DNA"/>
</dbReference>
<name>A0A9P5X6B5_9AGAR</name>
<organism evidence="1 2">
    <name type="scientific">Macrolepiota fuliginosa MF-IS2</name>
    <dbReference type="NCBI Taxonomy" id="1400762"/>
    <lineage>
        <taxon>Eukaryota</taxon>
        <taxon>Fungi</taxon>
        <taxon>Dikarya</taxon>
        <taxon>Basidiomycota</taxon>
        <taxon>Agaricomycotina</taxon>
        <taxon>Agaricomycetes</taxon>
        <taxon>Agaricomycetidae</taxon>
        <taxon>Agaricales</taxon>
        <taxon>Agaricineae</taxon>
        <taxon>Agaricaceae</taxon>
        <taxon>Macrolepiota</taxon>
    </lineage>
</organism>
<sequence length="60" mass="6472">MLPSVKALVAFGFRPSRGSLPRVSPVHRPPPSQLPSAPAPLVLIRHLALPPLHPPRISPF</sequence>
<protein>
    <submittedName>
        <fullName evidence="1">Uncharacterized protein</fullName>
    </submittedName>
</protein>
<evidence type="ECO:0000313" key="2">
    <source>
        <dbReference type="Proteomes" id="UP000807342"/>
    </source>
</evidence>
<keyword evidence="2" id="KW-1185">Reference proteome</keyword>
<comment type="caution">
    <text evidence="1">The sequence shown here is derived from an EMBL/GenBank/DDBJ whole genome shotgun (WGS) entry which is preliminary data.</text>
</comment>
<accession>A0A9P5X6B5</accession>
<evidence type="ECO:0000313" key="1">
    <source>
        <dbReference type="EMBL" id="KAF9443626.1"/>
    </source>
</evidence>
<dbReference type="AlphaFoldDB" id="A0A9P5X6B5"/>